<dbReference type="SUPFAM" id="SSF48452">
    <property type="entry name" value="TPR-like"/>
    <property type="match status" value="1"/>
</dbReference>
<dbReference type="InterPro" id="IPR033646">
    <property type="entry name" value="CLU-central"/>
</dbReference>
<dbReference type="SMART" id="SM00233">
    <property type="entry name" value="PH"/>
    <property type="match status" value="1"/>
</dbReference>
<organism evidence="6 7">
    <name type="scientific">Planoprotostelium fungivorum</name>
    <dbReference type="NCBI Taxonomy" id="1890364"/>
    <lineage>
        <taxon>Eukaryota</taxon>
        <taxon>Amoebozoa</taxon>
        <taxon>Evosea</taxon>
        <taxon>Variosea</taxon>
        <taxon>Cavosteliida</taxon>
        <taxon>Cavosteliaceae</taxon>
        <taxon>Planoprotostelium</taxon>
    </lineage>
</organism>
<dbReference type="InterPro" id="IPR027523">
    <property type="entry name" value="CLU_prot"/>
</dbReference>
<dbReference type="SUPFAM" id="SSF46785">
    <property type="entry name" value="Winged helix' DNA-binding domain"/>
    <property type="match status" value="1"/>
</dbReference>
<dbReference type="PROSITE" id="PS50003">
    <property type="entry name" value="PH_DOMAIN"/>
    <property type="match status" value="1"/>
</dbReference>
<gene>
    <name evidence="6" type="ORF">PROFUN_04143</name>
</gene>
<dbReference type="InParanoid" id="A0A2P6NJP1"/>
<feature type="region of interest" description="Disordered" evidence="2">
    <location>
        <begin position="1927"/>
        <end position="1955"/>
    </location>
</feature>
<dbReference type="GO" id="GO:0016020">
    <property type="term" value="C:membrane"/>
    <property type="evidence" value="ECO:0007669"/>
    <property type="project" value="InterPro"/>
</dbReference>
<dbReference type="EMBL" id="MDYQ01000069">
    <property type="protein sequence ID" value="PRP84152.1"/>
    <property type="molecule type" value="Genomic_DNA"/>
</dbReference>
<dbReference type="Pfam" id="PF00169">
    <property type="entry name" value="PH"/>
    <property type="match status" value="1"/>
</dbReference>
<evidence type="ECO:0000313" key="6">
    <source>
        <dbReference type="EMBL" id="PRP84152.1"/>
    </source>
</evidence>
<dbReference type="InterPro" id="IPR001849">
    <property type="entry name" value="PH_domain"/>
</dbReference>
<dbReference type="Gene3D" id="1.10.10.10">
    <property type="entry name" value="Winged helix-like DNA-binding domain superfamily/Winged helix DNA-binding domain"/>
    <property type="match status" value="1"/>
</dbReference>
<feature type="compositionally biased region" description="Basic and acidic residues" evidence="2">
    <location>
        <begin position="40"/>
        <end position="51"/>
    </location>
</feature>
<dbReference type="GO" id="GO:0003729">
    <property type="term" value="F:mRNA binding"/>
    <property type="evidence" value="ECO:0007669"/>
    <property type="project" value="TreeGrafter"/>
</dbReference>
<feature type="region of interest" description="Disordered" evidence="2">
    <location>
        <begin position="310"/>
        <end position="381"/>
    </location>
</feature>
<dbReference type="SMART" id="SM00693">
    <property type="entry name" value="DysFN"/>
    <property type="match status" value="1"/>
</dbReference>
<feature type="compositionally biased region" description="Basic and acidic residues" evidence="2">
    <location>
        <begin position="110"/>
        <end position="120"/>
    </location>
</feature>
<dbReference type="PANTHER" id="PTHR12601">
    <property type="entry name" value="EUKARYOTIC TRANSLATION INITIATION FACTOR 3 SUBUNIT EIF-3"/>
    <property type="match status" value="1"/>
</dbReference>
<dbReference type="Pfam" id="PF00610">
    <property type="entry name" value="DEP"/>
    <property type="match status" value="1"/>
</dbReference>
<dbReference type="InterPro" id="IPR011990">
    <property type="entry name" value="TPR-like_helical_dom_sf"/>
</dbReference>
<evidence type="ECO:0000313" key="7">
    <source>
        <dbReference type="Proteomes" id="UP000241769"/>
    </source>
</evidence>
<evidence type="ECO:0000256" key="2">
    <source>
        <dbReference type="SAM" id="MobiDB-lite"/>
    </source>
</evidence>
<feature type="region of interest" description="Disordered" evidence="2">
    <location>
        <begin position="1693"/>
        <end position="1716"/>
    </location>
</feature>
<feature type="compositionally biased region" description="Basic and acidic residues" evidence="2">
    <location>
        <begin position="1982"/>
        <end position="1993"/>
    </location>
</feature>
<dbReference type="CDD" id="cd04371">
    <property type="entry name" value="DEP"/>
    <property type="match status" value="1"/>
</dbReference>
<feature type="compositionally biased region" description="Polar residues" evidence="2">
    <location>
        <begin position="1693"/>
        <end position="1704"/>
    </location>
</feature>
<evidence type="ECO:0000259" key="4">
    <source>
        <dbReference type="PROSITE" id="PS50186"/>
    </source>
</evidence>
<evidence type="ECO:0000259" key="5">
    <source>
        <dbReference type="PROSITE" id="PS51823"/>
    </source>
</evidence>
<accession>A0A2P6NJP1</accession>
<feature type="region of interest" description="Disordered" evidence="2">
    <location>
        <begin position="393"/>
        <end position="448"/>
    </location>
</feature>
<dbReference type="OrthoDB" id="185175at2759"/>
<feature type="compositionally biased region" description="Basic and acidic residues" evidence="2">
    <location>
        <begin position="621"/>
        <end position="631"/>
    </location>
</feature>
<dbReference type="SMART" id="SM00049">
    <property type="entry name" value="DEP"/>
    <property type="match status" value="1"/>
</dbReference>
<dbReference type="InterPro" id="IPR000591">
    <property type="entry name" value="DEP_dom"/>
</dbReference>
<feature type="region of interest" description="Disordered" evidence="2">
    <location>
        <begin position="610"/>
        <end position="639"/>
    </location>
</feature>
<feature type="region of interest" description="Disordered" evidence="2">
    <location>
        <begin position="463"/>
        <end position="505"/>
    </location>
</feature>
<dbReference type="PROSITE" id="PS51823">
    <property type="entry name" value="CLU"/>
    <property type="match status" value="1"/>
</dbReference>
<keyword evidence="7" id="KW-1185">Reference proteome</keyword>
<dbReference type="Gene3D" id="2.30.29.30">
    <property type="entry name" value="Pleckstrin-homology domain (PH domain)/Phosphotyrosine-binding domain (PTB)"/>
    <property type="match status" value="1"/>
</dbReference>
<feature type="domain" description="PH" evidence="3">
    <location>
        <begin position="1544"/>
        <end position="1639"/>
    </location>
</feature>
<feature type="compositionally biased region" description="Basic and acidic residues" evidence="2">
    <location>
        <begin position="1927"/>
        <end position="1937"/>
    </location>
</feature>
<proteinExistence type="predicted"/>
<feature type="region of interest" description="Disordered" evidence="2">
    <location>
        <begin position="1970"/>
        <end position="1993"/>
    </location>
</feature>
<evidence type="ECO:0000259" key="3">
    <source>
        <dbReference type="PROSITE" id="PS50003"/>
    </source>
</evidence>
<dbReference type="PANTHER" id="PTHR12601:SF6">
    <property type="entry name" value="CLUSTERED MITOCHONDRIA PROTEIN HOMOLOG"/>
    <property type="match status" value="1"/>
</dbReference>
<name>A0A2P6NJP1_9EUKA</name>
<reference evidence="6 7" key="1">
    <citation type="journal article" date="2018" name="Genome Biol. Evol.">
        <title>Multiple Roots of Fruiting Body Formation in Amoebozoa.</title>
        <authorList>
            <person name="Hillmann F."/>
            <person name="Forbes G."/>
            <person name="Novohradska S."/>
            <person name="Ferling I."/>
            <person name="Riege K."/>
            <person name="Groth M."/>
            <person name="Westermann M."/>
            <person name="Marz M."/>
            <person name="Spaller T."/>
            <person name="Winckler T."/>
            <person name="Schaap P."/>
            <person name="Glockner G."/>
        </authorList>
    </citation>
    <scope>NUCLEOTIDE SEQUENCE [LARGE SCALE GENOMIC DNA]</scope>
    <source>
        <strain evidence="6 7">Jena</strain>
    </source>
</reference>
<dbReference type="Proteomes" id="UP000241769">
    <property type="component" value="Unassembled WGS sequence"/>
</dbReference>
<dbReference type="Pfam" id="PF12807">
    <property type="entry name" value="eIF3_p135"/>
    <property type="match status" value="1"/>
</dbReference>
<sequence>MDRDPAPRRFWRGLLASTSRVSNPRLREGAAPESRNMGVTKEDRREAEKAKAVRRTTILELGRTSIDARKPANNPTRADSFSDLNELLHTGDAHLDQQIHRIMELKKEGKLQNSDFERESPTLTSDDSTESYKPNDAPPPREPITVAGTSTFNLLASQEDIGRQTMLKEYEEMMEEKKRDKARARSVSDTLATAALHTEPTMKRKQSIRQKRAEEKAISVEMKRQIYAFADGHNKKELDQLIQQQNKIPVRERSGSLETIPVQPLHRMKAISSEGDMTRMEAEAERLYSPMTRRYLEVNKASHLVGGALSLRDNNQARSSPQQRTPTTSPRGSLRTSLNGITQAIAEQASKEREMREDQGKKKKDKKKEPREQQAHISPKDILYQYASNVVADLDNPGENSPHFYRVQSESDDDSSFMRSTKDESESDEARTVLENKQARSPCGSPRVHPVTTEVNHDISLKFQLTGPGPRTSGNSEIPTPTSVSRTSSYSQQSISSGYTNSSNAMNNTVSSVPAFIPENGYATSSATFNGVTKPRENLFPQPEPAFPGGYTETASDFSTHLAKSANATASAGGYTDTTKPFAAPIVKSFSFGEAPGGYTDTASNIAPAISVKPATPTQGKKSDSYTKKEVVEEEEGEADEDVMAEILSLFNQLATDDQLDAGVELSEIFPGSIHRLRAGLRERVRRAKALHPSNEVDEKSWNQQFQQILENLNLCDDAQERSTIYSQLSNLAQDFVHYAKTYGKLIISELYLPDDQKTIKPNDIGGFAGGVKYVVKGILFKLAVDSHGLYGSDMAAAKVAGNDLKGLVQYFNLGISRLHFPLMALVDYMGFRIQALSLLPINSDTIIYGTANGGRTVFDKNLKFNAKMRLAGKKLGLSPHTVGLYPKTSKTLYSCADMEGHDGKDGRFYLIDFARSFPPIDFTNGKIKNSHLFRLFRPEFVKKYKPALCPDTFSGFILAHNPQKYIGEVKEATIHLHSETIANCIAELNEVSTEAAIKSINIKQMLHKKGINLMFLGLIRHLTTSNVVRKWLLLEMIGRVAKQEINLRLREKMKELKLALKEPYKSVVVDYLNVLFGHSDHATEYWNKTLKTQIQYYFQDSLLVEEEEETFDLRTFFQGNTMCELFTYVQKLSGLKFNPMSAREFIENPTSFHFKKPFDSTDIEEIGDKVKHMNIVAVSMGFYLSDKASIKMGANSRRLFHLAVEKFEEALYSVPDDKMSLRELARVKAILGDRVTAQKYFLEAIEADASDPVTNFRYAVFLEESNQASLAEEFYLKCLEVEPNDGQVLIRYADFLSRQGKTEDSQKFYALARRINKISSTKEEEIFENERRLPFSREYSKNNLLPSDERGGWSTRSGTPKSKEIKISNHWEWITDWFIDRERWCDPDGWEYAFHWNNEWHSTSSHKSYVRRRKWKRVRRLKNDGRDQFKETLTLDDVAAHIKSEGSGLFLDERKYNGKIVTKCFTGAEAVQWLMKNYNFSQVGAVAFANRMLQNNLVQNTGGSAEPFQDGFVVYRLNDVEKRTPVRGHRKTKSEIKMTEFDHIKKSGYLEKQGFINPMWKKRWFVLQKGSLHFYKRPRDEAARGTISLVNATVHAMKYPSDTLHYLTVKTSARTCLLKAESPAEREEWIKAIESCCMFKSSVGEVEAPKDLFHCICIRLPLDHVNSHESKQYEYRYWVTLVCDSRSQEFPNKMTSTSGTTRGNPERKLREECTSSTATEQSKTIEVFAVFSRAPGNSGFSTEHMVNLCFSSSAKKNLSTVLPLVDLKEVVPVFPPTGGIIFRLRGTKPLDLVDSRKNGRIHLGGDGFWPTLKDVFGRTVVNTAKLTMHPFTVTKENLDLTALEMGSTEFVTEMHLGTVTGNTAAKFKQRTVYKKMNKMVEQGDPIMTLTIRYKSGRSSQDVTLLQFGVRISELLRAESQKKPLKLEVITDDHTTDTEESTSSDPPEDLPSISHSVFTQSAPSLLENSKQQIPDTGQTSWQDEKHHGIERGRQNCIEHIVDSTQTQHHEHE</sequence>
<dbReference type="SMART" id="SM00694">
    <property type="entry name" value="DysFC"/>
    <property type="match status" value="1"/>
</dbReference>
<evidence type="ECO:0008006" key="8">
    <source>
        <dbReference type="Google" id="ProtNLM"/>
    </source>
</evidence>
<dbReference type="GO" id="GO:0035556">
    <property type="term" value="P:intracellular signal transduction"/>
    <property type="evidence" value="ECO:0007669"/>
    <property type="project" value="InterPro"/>
</dbReference>
<dbReference type="Gene3D" id="1.25.40.10">
    <property type="entry name" value="Tetratricopeptide repeat domain"/>
    <property type="match status" value="1"/>
</dbReference>
<feature type="domain" description="DEP" evidence="4">
    <location>
        <begin position="1446"/>
        <end position="1520"/>
    </location>
</feature>
<dbReference type="GO" id="GO:0005547">
    <property type="term" value="F:phosphatidylinositol-3,4,5-trisphosphate binding"/>
    <property type="evidence" value="ECO:0007669"/>
    <property type="project" value="UniProtKB-ARBA"/>
</dbReference>
<dbReference type="GO" id="GO:0005737">
    <property type="term" value="C:cytoplasm"/>
    <property type="evidence" value="ECO:0007669"/>
    <property type="project" value="TreeGrafter"/>
</dbReference>
<feature type="compositionally biased region" description="Basic and acidic residues" evidence="2">
    <location>
        <begin position="1705"/>
        <end position="1714"/>
    </location>
</feature>
<evidence type="ECO:0000256" key="1">
    <source>
        <dbReference type="ARBA" id="ARBA00022490"/>
    </source>
</evidence>
<dbReference type="FunFam" id="2.30.29.30:FF:000286">
    <property type="entry name" value="PH-protein kinase domain containing protein"/>
    <property type="match status" value="1"/>
</dbReference>
<feature type="compositionally biased region" description="Low complexity" evidence="2">
    <location>
        <begin position="478"/>
        <end position="500"/>
    </location>
</feature>
<comment type="caution">
    <text evidence="6">The sequence shown here is derived from an EMBL/GenBank/DDBJ whole genome shotgun (WGS) entry which is preliminary data.</text>
</comment>
<protein>
    <recommendedName>
        <fullName evidence="8">PH domain-containing protein</fullName>
    </recommendedName>
</protein>
<dbReference type="InterPro" id="IPR025697">
    <property type="entry name" value="CLU_dom"/>
</dbReference>
<keyword evidence="1" id="KW-0963">Cytoplasm</keyword>
<feature type="compositionally biased region" description="Acidic residues" evidence="2">
    <location>
        <begin position="1938"/>
        <end position="1948"/>
    </location>
</feature>
<feature type="region of interest" description="Disordered" evidence="2">
    <location>
        <begin position="110"/>
        <end position="146"/>
    </location>
</feature>
<dbReference type="InterPro" id="IPR011993">
    <property type="entry name" value="PH-like_dom_sf"/>
</dbReference>
<dbReference type="InterPro" id="IPR036390">
    <property type="entry name" value="WH_DNA-bd_sf"/>
</dbReference>
<dbReference type="GO" id="GO:0048312">
    <property type="term" value="P:intracellular distribution of mitochondria"/>
    <property type="evidence" value="ECO:0007669"/>
    <property type="project" value="TreeGrafter"/>
</dbReference>
<dbReference type="InterPro" id="IPR036388">
    <property type="entry name" value="WH-like_DNA-bd_sf"/>
</dbReference>
<feature type="compositionally biased region" description="Basic and acidic residues" evidence="2">
    <location>
        <begin position="420"/>
        <end position="438"/>
    </location>
</feature>
<dbReference type="PROSITE" id="PS50186">
    <property type="entry name" value="DEP"/>
    <property type="match status" value="1"/>
</dbReference>
<feature type="compositionally biased region" description="Polar residues" evidence="2">
    <location>
        <begin position="1970"/>
        <end position="1981"/>
    </location>
</feature>
<feature type="compositionally biased region" description="Polar residues" evidence="2">
    <location>
        <begin position="312"/>
        <end position="342"/>
    </location>
</feature>
<dbReference type="InterPro" id="IPR006614">
    <property type="entry name" value="Peroxin/Ferlin"/>
</dbReference>
<feature type="region of interest" description="Disordered" evidence="2">
    <location>
        <begin position="21"/>
        <end position="52"/>
    </location>
</feature>
<feature type="compositionally biased region" description="Basic and acidic residues" evidence="2">
    <location>
        <begin position="349"/>
        <end position="360"/>
    </location>
</feature>
<dbReference type="Pfam" id="PF13236">
    <property type="entry name" value="CLU"/>
    <property type="match status" value="1"/>
</dbReference>
<feature type="domain" description="Clu" evidence="5">
    <location>
        <begin position="678"/>
        <end position="925"/>
    </location>
</feature>
<dbReference type="SUPFAM" id="SSF50729">
    <property type="entry name" value="PH domain-like"/>
    <property type="match status" value="1"/>
</dbReference>